<protein>
    <submittedName>
        <fullName evidence="1">Uncharacterized protein</fullName>
    </submittedName>
</protein>
<comment type="caution">
    <text evidence="1">The sequence shown here is derived from an EMBL/GenBank/DDBJ whole genome shotgun (WGS) entry which is preliminary data.</text>
</comment>
<accession>A0A1E5Q6Y7</accession>
<dbReference type="Proteomes" id="UP000095347">
    <property type="component" value="Unassembled WGS sequence"/>
</dbReference>
<proteinExistence type="predicted"/>
<dbReference type="STRING" id="28181.BEN30_11320"/>
<evidence type="ECO:0000313" key="2">
    <source>
        <dbReference type="Proteomes" id="UP000095347"/>
    </source>
</evidence>
<evidence type="ECO:0000313" key="1">
    <source>
        <dbReference type="EMBL" id="OEJ66813.1"/>
    </source>
</evidence>
<gene>
    <name evidence="1" type="ORF">BEN30_11320</name>
</gene>
<dbReference type="EMBL" id="MCGG01000028">
    <property type="protein sequence ID" value="OEJ66813.1"/>
    <property type="molecule type" value="Genomic_DNA"/>
</dbReference>
<sequence>MLKTTHKKQPVKYYTQAQINAHTKASYSAQVAASTTKYHAQNKRSTPVSNAQYMQKKLNANKQAVAANKAKQAAHAQHLNNVLNAQTVRLQKQQAQQAAQRKIELAAMRKAKRAAVKANQVNNVSKLTKSADARVKSVARIVKTGPSAHYMHTLVATNKLRAKINLPKLSVDEFCATYRRYMRNCVTCVALTNNVVVLSDQRLVSVRAIPALAA</sequence>
<dbReference type="RefSeq" id="WP_069958189.1">
    <property type="nucleotide sequence ID" value="NZ_MCGG01000028.1"/>
</dbReference>
<keyword evidence="2" id="KW-1185">Reference proteome</keyword>
<dbReference type="OrthoDB" id="9870121at2"/>
<reference evidence="2" key="1">
    <citation type="submission" date="2016-07" db="EMBL/GenBank/DDBJ databases">
        <authorList>
            <person name="Florea S."/>
            <person name="Webb J.S."/>
            <person name="Jaromczyk J."/>
            <person name="Schardl C.L."/>
        </authorList>
    </citation>
    <scope>NUCLEOTIDE SEQUENCE [LARGE SCALE GENOMIC DNA]</scope>
    <source>
        <strain evidence="2">MV-1</strain>
    </source>
</reference>
<organism evidence="1 2">
    <name type="scientific">Magnetovibrio blakemorei</name>
    <dbReference type="NCBI Taxonomy" id="28181"/>
    <lineage>
        <taxon>Bacteria</taxon>
        <taxon>Pseudomonadati</taxon>
        <taxon>Pseudomonadota</taxon>
        <taxon>Alphaproteobacteria</taxon>
        <taxon>Rhodospirillales</taxon>
        <taxon>Magnetovibrionaceae</taxon>
        <taxon>Magnetovibrio</taxon>
    </lineage>
</organism>
<dbReference type="AlphaFoldDB" id="A0A1E5Q6Y7"/>
<name>A0A1E5Q6Y7_9PROT</name>